<proteinExistence type="predicted"/>
<dbReference type="AlphaFoldDB" id="A0A1H6DBV8"/>
<protein>
    <submittedName>
        <fullName evidence="1">Uncharacterized protein</fullName>
    </submittedName>
</protein>
<accession>A0A1H6DBV8</accession>
<evidence type="ECO:0000313" key="2">
    <source>
        <dbReference type="Proteomes" id="UP000236723"/>
    </source>
</evidence>
<keyword evidence="2" id="KW-1185">Reference proteome</keyword>
<dbReference type="Proteomes" id="UP000236723">
    <property type="component" value="Unassembled WGS sequence"/>
</dbReference>
<name>A0A1H6DBV8_9ACTN</name>
<evidence type="ECO:0000313" key="1">
    <source>
        <dbReference type="EMBL" id="SEG82699.1"/>
    </source>
</evidence>
<reference evidence="2" key="1">
    <citation type="submission" date="2016-10" db="EMBL/GenBank/DDBJ databases">
        <authorList>
            <person name="Varghese N."/>
            <person name="Submissions S."/>
        </authorList>
    </citation>
    <scope>NUCLEOTIDE SEQUENCE [LARGE SCALE GENOMIC DNA]</scope>
    <source>
        <strain evidence="2">DSM 43163</strain>
    </source>
</reference>
<dbReference type="EMBL" id="FNVO01000015">
    <property type="protein sequence ID" value="SEG82699.1"/>
    <property type="molecule type" value="Genomic_DNA"/>
</dbReference>
<gene>
    <name evidence="1" type="ORF">SAMN04489712_11566</name>
</gene>
<sequence length="108" mass="11382">MRSAGGARTLVLDSIEMAHVRAILSLGGHDEPVPIEMRRFEGGEGGFADVAECRAIVRILGGDRGSELVWAYWEMVGAGLGSTMMTDVRVMAEFVEACIADGGLIVGG</sequence>
<organism evidence="1 2">
    <name type="scientific">Thermomonospora echinospora</name>
    <dbReference type="NCBI Taxonomy" id="1992"/>
    <lineage>
        <taxon>Bacteria</taxon>
        <taxon>Bacillati</taxon>
        <taxon>Actinomycetota</taxon>
        <taxon>Actinomycetes</taxon>
        <taxon>Streptosporangiales</taxon>
        <taxon>Thermomonosporaceae</taxon>
        <taxon>Thermomonospora</taxon>
    </lineage>
</organism>